<reference evidence="3" key="1">
    <citation type="journal article" date="2019" name="Int. J. Syst. Evol. Microbiol.">
        <title>The Global Catalogue of Microorganisms (GCM) 10K type strain sequencing project: providing services to taxonomists for standard genome sequencing and annotation.</title>
        <authorList>
            <consortium name="The Broad Institute Genomics Platform"/>
            <consortium name="The Broad Institute Genome Sequencing Center for Infectious Disease"/>
            <person name="Wu L."/>
            <person name="Ma J."/>
        </authorList>
    </citation>
    <scope>NUCLEOTIDE SEQUENCE [LARGE SCALE GENOMIC DNA]</scope>
    <source>
        <strain evidence="3">CGMCC 1.18578</strain>
    </source>
</reference>
<organism evidence="2 3">
    <name type="scientific">Cohnella yongneupensis</name>
    <dbReference type="NCBI Taxonomy" id="425006"/>
    <lineage>
        <taxon>Bacteria</taxon>
        <taxon>Bacillati</taxon>
        <taxon>Bacillota</taxon>
        <taxon>Bacilli</taxon>
        <taxon>Bacillales</taxon>
        <taxon>Paenibacillaceae</taxon>
        <taxon>Cohnella</taxon>
    </lineage>
</organism>
<protein>
    <submittedName>
        <fullName evidence="2">Glycerophosphodiester phosphodiesterase</fullName>
    </submittedName>
</protein>
<name>A0ABW0R266_9BACL</name>
<dbReference type="EMBL" id="JBHSNC010000031">
    <property type="protein sequence ID" value="MFC5529922.1"/>
    <property type="molecule type" value="Genomic_DNA"/>
</dbReference>
<dbReference type="InterPro" id="IPR017946">
    <property type="entry name" value="PLC-like_Pdiesterase_TIM-brl"/>
</dbReference>
<dbReference type="RefSeq" id="WP_378111848.1">
    <property type="nucleotide sequence ID" value="NZ_JBHSNC010000031.1"/>
</dbReference>
<evidence type="ECO:0000313" key="2">
    <source>
        <dbReference type="EMBL" id="MFC5529922.1"/>
    </source>
</evidence>
<dbReference type="Proteomes" id="UP001596108">
    <property type="component" value="Unassembled WGS sequence"/>
</dbReference>
<dbReference type="SUPFAM" id="SSF51695">
    <property type="entry name" value="PLC-like phosphodiesterases"/>
    <property type="match status" value="1"/>
</dbReference>
<keyword evidence="3" id="KW-1185">Reference proteome</keyword>
<proteinExistence type="predicted"/>
<dbReference type="Gene3D" id="3.20.20.190">
    <property type="entry name" value="Phosphatidylinositol (PI) phosphodiesterase"/>
    <property type="match status" value="1"/>
</dbReference>
<gene>
    <name evidence="2" type="ORF">ACFPQ4_10750</name>
</gene>
<evidence type="ECO:0000313" key="3">
    <source>
        <dbReference type="Proteomes" id="UP001596108"/>
    </source>
</evidence>
<dbReference type="Pfam" id="PF03009">
    <property type="entry name" value="GDPD"/>
    <property type="match status" value="1"/>
</dbReference>
<accession>A0ABW0R266</accession>
<feature type="domain" description="GP-PDE" evidence="1">
    <location>
        <begin position="33"/>
        <end position="274"/>
    </location>
</feature>
<dbReference type="PROSITE" id="PS51704">
    <property type="entry name" value="GP_PDE"/>
    <property type="match status" value="1"/>
</dbReference>
<evidence type="ECO:0000259" key="1">
    <source>
        <dbReference type="PROSITE" id="PS51704"/>
    </source>
</evidence>
<dbReference type="PANTHER" id="PTHR46211">
    <property type="entry name" value="GLYCEROPHOSPHORYL DIESTER PHOSPHODIESTERASE"/>
    <property type="match status" value="1"/>
</dbReference>
<sequence length="280" mass="31292">MWQAIHNAVSRLLFMLPHKQEKQLTAGERARLHPCVAHRGFSGQAPENTMAAFKLALAEPYVHWLELDVHLSRDDVPVVIHDSTLKRTTNVQGNVRDRTAEQLGKLDAGSWFERKFASEGVPTLDQVVTLASGRCKLNVELKGAEDADEQSQRRLAQRAVEVIRARGMAPDTVITSFRPALLQAVRECDASMKLGLIIDARPYDLIERLQALGATTLSIGFPHITAKLLRQTAKAGISVMAWTVNKPRDLRKLSRWAAPFQLCTNYPDRWDAAIREGESN</sequence>
<dbReference type="InterPro" id="IPR030395">
    <property type="entry name" value="GP_PDE_dom"/>
</dbReference>
<dbReference type="PANTHER" id="PTHR46211:SF14">
    <property type="entry name" value="GLYCEROPHOSPHODIESTER PHOSPHODIESTERASE"/>
    <property type="match status" value="1"/>
</dbReference>
<comment type="caution">
    <text evidence="2">The sequence shown here is derived from an EMBL/GenBank/DDBJ whole genome shotgun (WGS) entry which is preliminary data.</text>
</comment>